<keyword evidence="1" id="KW-1133">Transmembrane helix</keyword>
<feature type="transmembrane region" description="Helical" evidence="1">
    <location>
        <begin position="139"/>
        <end position="161"/>
    </location>
</feature>
<evidence type="ECO:0000256" key="1">
    <source>
        <dbReference type="SAM" id="Phobius"/>
    </source>
</evidence>
<feature type="transmembrane region" description="Helical" evidence="1">
    <location>
        <begin position="42"/>
        <end position="62"/>
    </location>
</feature>
<dbReference type="OrthoDB" id="3297477at2"/>
<accession>A0A0B2AM20</accession>
<dbReference type="PANTHER" id="PTHR37305">
    <property type="entry name" value="INTEGRAL MEMBRANE PROTEIN-RELATED"/>
    <property type="match status" value="1"/>
</dbReference>
<evidence type="ECO:0000313" key="3">
    <source>
        <dbReference type="Proteomes" id="UP000030982"/>
    </source>
</evidence>
<keyword evidence="1" id="KW-0812">Transmembrane</keyword>
<reference evidence="2 3" key="1">
    <citation type="submission" date="2014-09" db="EMBL/GenBank/DDBJ databases">
        <title>Genome sequence of Sinomonas sp. MUSC 117.</title>
        <authorList>
            <person name="Lee L.-H."/>
        </authorList>
    </citation>
    <scope>NUCLEOTIDE SEQUENCE [LARGE SCALE GENOMIC DNA]</scope>
    <source>
        <strain evidence="2 3">MUSC 117</strain>
    </source>
</reference>
<organism evidence="2 3">
    <name type="scientific">Sinomonas humi</name>
    <dbReference type="NCBI Taxonomy" id="1338436"/>
    <lineage>
        <taxon>Bacteria</taxon>
        <taxon>Bacillati</taxon>
        <taxon>Actinomycetota</taxon>
        <taxon>Actinomycetes</taxon>
        <taxon>Micrococcales</taxon>
        <taxon>Micrococcaceae</taxon>
        <taxon>Sinomonas</taxon>
    </lineage>
</organism>
<dbReference type="EMBL" id="JTDL01000079">
    <property type="protein sequence ID" value="KHL04411.1"/>
    <property type="molecule type" value="Genomic_DNA"/>
</dbReference>
<dbReference type="RefSeq" id="WP_043120890.1">
    <property type="nucleotide sequence ID" value="NZ_JTDL01000079.1"/>
</dbReference>
<evidence type="ECO:0000313" key="2">
    <source>
        <dbReference type="EMBL" id="KHL04411.1"/>
    </source>
</evidence>
<feature type="transmembrane region" description="Helical" evidence="1">
    <location>
        <begin position="209"/>
        <end position="227"/>
    </location>
</feature>
<dbReference type="AlphaFoldDB" id="A0A0B2AM20"/>
<sequence length="290" mass="30422">MSTAVQTNRRSAVPQERLAGPNFLRVLNSERIKLLSLLSTRILLLCGVVLLVGFAALQAWGIGQVTTNVQNGGATGPRAEALDTTSAVLHLPAGGVSFAQLIVGALAVLMISSEFTTGMSRATFAAVPTRWPVLAAKGVYAAVVGFVLTYVGAYIGGLVAQPILANYNLHLDMASGEVQRFMLLNAAYVAAVALMGLALGALLRNSAGAIVTLVALLFVLPIIFQLIPGDFFTEARKYLPTNAADAMFEAGSSSALNTAYLEPWQGTLVLVAYVVALLGAGFVTLRQRDV</sequence>
<dbReference type="GO" id="GO:0140359">
    <property type="term" value="F:ABC-type transporter activity"/>
    <property type="evidence" value="ECO:0007669"/>
    <property type="project" value="InterPro"/>
</dbReference>
<keyword evidence="1" id="KW-0472">Membrane</keyword>
<keyword evidence="3" id="KW-1185">Reference proteome</keyword>
<dbReference type="STRING" id="1338436.LK10_05845"/>
<protein>
    <recommendedName>
        <fullName evidence="4">ABC transporter</fullName>
    </recommendedName>
</protein>
<comment type="caution">
    <text evidence="2">The sequence shown here is derived from an EMBL/GenBank/DDBJ whole genome shotgun (WGS) entry which is preliminary data.</text>
</comment>
<dbReference type="Proteomes" id="UP000030982">
    <property type="component" value="Unassembled WGS sequence"/>
</dbReference>
<feature type="transmembrane region" description="Helical" evidence="1">
    <location>
        <begin position="87"/>
        <end position="111"/>
    </location>
</feature>
<evidence type="ECO:0008006" key="4">
    <source>
        <dbReference type="Google" id="ProtNLM"/>
    </source>
</evidence>
<gene>
    <name evidence="2" type="ORF">LK10_05845</name>
</gene>
<name>A0A0B2AM20_9MICC</name>
<feature type="transmembrane region" description="Helical" evidence="1">
    <location>
        <begin position="181"/>
        <end position="202"/>
    </location>
</feature>
<dbReference type="PANTHER" id="PTHR37305:SF1">
    <property type="entry name" value="MEMBRANE PROTEIN"/>
    <property type="match status" value="1"/>
</dbReference>
<feature type="transmembrane region" description="Helical" evidence="1">
    <location>
        <begin position="264"/>
        <end position="285"/>
    </location>
</feature>
<dbReference type="GO" id="GO:0005886">
    <property type="term" value="C:plasma membrane"/>
    <property type="evidence" value="ECO:0007669"/>
    <property type="project" value="UniProtKB-SubCell"/>
</dbReference>
<proteinExistence type="predicted"/>